<evidence type="ECO:0000313" key="1">
    <source>
        <dbReference type="EMBL" id="MCJ2180812.1"/>
    </source>
</evidence>
<reference evidence="1" key="1">
    <citation type="submission" date="2022-03" db="EMBL/GenBank/DDBJ databases">
        <title>Identification of a novel bacterium isolated from mangrove sediments.</title>
        <authorList>
            <person name="Pan X."/>
        </authorList>
    </citation>
    <scope>NUCLEOTIDE SEQUENCE</scope>
    <source>
        <strain evidence="1">B2580</strain>
    </source>
</reference>
<accession>A0ABT0B718</accession>
<evidence type="ECO:0000313" key="2">
    <source>
        <dbReference type="Proteomes" id="UP001162880"/>
    </source>
</evidence>
<dbReference type="RefSeq" id="WP_243996258.1">
    <property type="nucleotide sequence ID" value="NZ_JALHLE010000043.1"/>
</dbReference>
<name>A0ABT0B718_9SPHN</name>
<organism evidence="1 2">
    <name type="scientific">Novosphingobium album</name>
    <name type="common">ex Hu et al. 2023</name>
    <dbReference type="NCBI Taxonomy" id="2930093"/>
    <lineage>
        <taxon>Bacteria</taxon>
        <taxon>Pseudomonadati</taxon>
        <taxon>Pseudomonadota</taxon>
        <taxon>Alphaproteobacteria</taxon>
        <taxon>Sphingomonadales</taxon>
        <taxon>Sphingomonadaceae</taxon>
        <taxon>Novosphingobium</taxon>
    </lineage>
</organism>
<sequence>MTEPTADVCLLTPVPLVHLQSGATMPTVEDLVVFGTDAWQVLRELQQEIDPEHPADVLFYASEDPAPGSPKATYRARFVEYREAKGGKPGKDWKPYRPPSTENDGAFAGFYAVRGLHRLSSPVEIGKLPKRGGKGALAHGFVPKGPLIIDTPFPLAGEEPGG</sequence>
<dbReference type="EMBL" id="JALHLE010000043">
    <property type="protein sequence ID" value="MCJ2180812.1"/>
    <property type="molecule type" value="Genomic_DNA"/>
</dbReference>
<protein>
    <submittedName>
        <fullName evidence="1">Uncharacterized protein</fullName>
    </submittedName>
</protein>
<comment type="caution">
    <text evidence="1">The sequence shown here is derived from an EMBL/GenBank/DDBJ whole genome shotgun (WGS) entry which is preliminary data.</text>
</comment>
<proteinExistence type="predicted"/>
<keyword evidence="2" id="KW-1185">Reference proteome</keyword>
<gene>
    <name evidence="1" type="ORF">MTR64_19750</name>
</gene>
<dbReference type="Proteomes" id="UP001162880">
    <property type="component" value="Unassembled WGS sequence"/>
</dbReference>